<dbReference type="OrthoDB" id="2790754at2759"/>
<feature type="compositionally biased region" description="Acidic residues" evidence="1">
    <location>
        <begin position="223"/>
        <end position="240"/>
    </location>
</feature>
<feature type="region of interest" description="Disordered" evidence="1">
    <location>
        <begin position="73"/>
        <end position="118"/>
    </location>
</feature>
<dbReference type="AlphaFoldDB" id="A0A8S0WIM4"/>
<organism evidence="3 4">
    <name type="scientific">Cyclocybe aegerita</name>
    <name type="common">Black poplar mushroom</name>
    <name type="synonym">Agrocybe aegerita</name>
    <dbReference type="NCBI Taxonomy" id="1973307"/>
    <lineage>
        <taxon>Eukaryota</taxon>
        <taxon>Fungi</taxon>
        <taxon>Dikarya</taxon>
        <taxon>Basidiomycota</taxon>
        <taxon>Agaricomycotina</taxon>
        <taxon>Agaricomycetes</taxon>
        <taxon>Agaricomycetidae</taxon>
        <taxon>Agaricales</taxon>
        <taxon>Agaricineae</taxon>
        <taxon>Bolbitiaceae</taxon>
        <taxon>Cyclocybe</taxon>
    </lineage>
</organism>
<dbReference type="Pfam" id="PF20149">
    <property type="entry name" value="DUF6532"/>
    <property type="match status" value="1"/>
</dbReference>
<name>A0A8S0WIM4_CYCAE</name>
<feature type="compositionally biased region" description="Acidic residues" evidence="1">
    <location>
        <begin position="249"/>
        <end position="259"/>
    </location>
</feature>
<sequence length="612" mass="67234">MKHLLPEKFSLLQEWIDAFPENEVSPVEPFGGLVANLNVSTTYHRDWKDWDICGVLVISDCIDGAITANAMNGNITTRSGNKPASTSSRAGTVSGIGRGGASGAGRGRGGGASRAGSVGPMAAVAGRGTGQKVKVSSDISTEDMALFCRVKKQLDAQKKSAKDAEDAAISKKNRLLMDAETLPNGAQVAGATRKRRRMVLDDNELDIADDLEPITTSLNPPVEEPETAPQEPEEEDEEDKPEERSTRNEDDDDVEMVGDDEFNDEFNEFNNGDRDAYENTFKDNGFQSIPKSTTSTSSVATYSRDSTPSITMAITGKAGRRTGKITDRIRYLAAFTKAFPPTALSERVDYAWKAVKEAVNLDGNLQDAYGFIVRDPQMKKNIISFGLYARSGITSPIVSTVRTKMADFYRLGGGNEKIEEDVAWLLKSKAFMYGGVNVAEREYDDMKPFGSEFMMEMIEMHWFHGGRSNANEEATARMMEEKSIPPAVMFIVLVAMEHVLKDWSKGDVKAKSPFYEILSQASFARHLENWDKIEQEAPYWPRWWSRQIFSLIVYIQKPEDRTQEMTEKDLEKVNFQALNRLAGGPGSAPAAPTAPTAPTAPAAPTALAAPTA</sequence>
<dbReference type="InterPro" id="IPR045341">
    <property type="entry name" value="DUF6532"/>
</dbReference>
<feature type="region of interest" description="Disordered" evidence="1">
    <location>
        <begin position="202"/>
        <end position="259"/>
    </location>
</feature>
<feature type="compositionally biased region" description="Low complexity" evidence="1">
    <location>
        <begin position="588"/>
        <end position="612"/>
    </location>
</feature>
<dbReference type="EMBL" id="CACVBS010000038">
    <property type="protein sequence ID" value="CAA7263143.1"/>
    <property type="molecule type" value="Genomic_DNA"/>
</dbReference>
<evidence type="ECO:0000313" key="4">
    <source>
        <dbReference type="Proteomes" id="UP000467700"/>
    </source>
</evidence>
<keyword evidence="4" id="KW-1185">Reference proteome</keyword>
<comment type="caution">
    <text evidence="3">The sequence shown here is derived from an EMBL/GenBank/DDBJ whole genome shotgun (WGS) entry which is preliminary data.</text>
</comment>
<protein>
    <recommendedName>
        <fullName evidence="2">DUF6532 domain-containing protein</fullName>
    </recommendedName>
</protein>
<gene>
    <name evidence="3" type="ORF">AAE3_LOCUS5382</name>
</gene>
<feature type="compositionally biased region" description="Polar residues" evidence="1">
    <location>
        <begin position="73"/>
        <end position="88"/>
    </location>
</feature>
<proteinExistence type="predicted"/>
<feature type="region of interest" description="Disordered" evidence="1">
    <location>
        <begin position="581"/>
        <end position="612"/>
    </location>
</feature>
<evidence type="ECO:0000313" key="3">
    <source>
        <dbReference type="EMBL" id="CAA7263143.1"/>
    </source>
</evidence>
<dbReference type="Proteomes" id="UP000467700">
    <property type="component" value="Unassembled WGS sequence"/>
</dbReference>
<reference evidence="3 4" key="1">
    <citation type="submission" date="2020-01" db="EMBL/GenBank/DDBJ databases">
        <authorList>
            <person name="Gupta K D."/>
        </authorList>
    </citation>
    <scope>NUCLEOTIDE SEQUENCE [LARGE SCALE GENOMIC DNA]</scope>
</reference>
<feature type="domain" description="DUF6532" evidence="2">
    <location>
        <begin position="327"/>
        <end position="533"/>
    </location>
</feature>
<feature type="region of interest" description="Disordered" evidence="1">
    <location>
        <begin position="283"/>
        <end position="303"/>
    </location>
</feature>
<feature type="compositionally biased region" description="Gly residues" evidence="1">
    <location>
        <begin position="94"/>
        <end position="113"/>
    </location>
</feature>
<feature type="compositionally biased region" description="Acidic residues" evidence="1">
    <location>
        <begin position="202"/>
        <end position="212"/>
    </location>
</feature>
<accession>A0A8S0WIM4</accession>
<evidence type="ECO:0000259" key="2">
    <source>
        <dbReference type="Pfam" id="PF20149"/>
    </source>
</evidence>
<evidence type="ECO:0000256" key="1">
    <source>
        <dbReference type="SAM" id="MobiDB-lite"/>
    </source>
</evidence>